<accession>A0A2N9JGS6</accession>
<feature type="region of interest" description="Disordered" evidence="1">
    <location>
        <begin position="1"/>
        <end position="20"/>
    </location>
</feature>
<proteinExistence type="predicted"/>
<dbReference type="AlphaFoldDB" id="A0A2N9JGS6"/>
<evidence type="ECO:0000313" key="3">
    <source>
        <dbReference type="Proteomes" id="UP000238164"/>
    </source>
</evidence>
<gene>
    <name evidence="2" type="ORF">MPLG2_1692</name>
</gene>
<evidence type="ECO:0000256" key="1">
    <source>
        <dbReference type="SAM" id="MobiDB-lite"/>
    </source>
</evidence>
<organism evidence="2 3">
    <name type="scientific">Micropruina glycogenica</name>
    <dbReference type="NCBI Taxonomy" id="75385"/>
    <lineage>
        <taxon>Bacteria</taxon>
        <taxon>Bacillati</taxon>
        <taxon>Actinomycetota</taxon>
        <taxon>Actinomycetes</taxon>
        <taxon>Propionibacteriales</taxon>
        <taxon>Nocardioidaceae</taxon>
        <taxon>Micropruina</taxon>
    </lineage>
</organism>
<dbReference type="KEGG" id="mgg:MPLG2_1692"/>
<reference evidence="2 3" key="1">
    <citation type="submission" date="2018-02" db="EMBL/GenBank/DDBJ databases">
        <authorList>
            <person name="Cohen D.B."/>
            <person name="Kent A.D."/>
        </authorList>
    </citation>
    <scope>NUCLEOTIDE SEQUENCE [LARGE SCALE GENOMIC DNA]</scope>
    <source>
        <strain evidence="2">1</strain>
    </source>
</reference>
<sequence length="90" mass="9413">MPLRVATGPTWRELGTVPNPRHSMPSCSARHFWVQAIDCATSDVFALAHVISRDADGAAASPHGSRFIVGCRASPATPSSSSSVRPEVAG</sequence>
<keyword evidence="3" id="KW-1185">Reference proteome</keyword>
<protein>
    <submittedName>
        <fullName evidence="2">Uncharacterized protein</fullName>
    </submittedName>
</protein>
<name>A0A2N9JGS6_9ACTN</name>
<dbReference type="Proteomes" id="UP000238164">
    <property type="component" value="Chromosome 1"/>
</dbReference>
<evidence type="ECO:0000313" key="2">
    <source>
        <dbReference type="EMBL" id="SPD86728.1"/>
    </source>
</evidence>
<dbReference type="EMBL" id="LT985188">
    <property type="protein sequence ID" value="SPD86728.1"/>
    <property type="molecule type" value="Genomic_DNA"/>
</dbReference>